<comment type="subcellular location">
    <subcellularLocation>
        <location evidence="9">Cytoplasm</location>
    </subcellularLocation>
</comment>
<feature type="binding site" evidence="9">
    <location>
        <position position="42"/>
    </location>
    <ligand>
        <name>substrate</name>
    </ligand>
</feature>
<dbReference type="EMBL" id="VTOW01000005">
    <property type="protein sequence ID" value="NKE73192.1"/>
    <property type="molecule type" value="Genomic_DNA"/>
</dbReference>
<keyword evidence="4 9" id="KW-0547">Nucleotide-binding</keyword>
<feature type="binding site" evidence="9">
    <location>
        <position position="116"/>
    </location>
    <ligand>
        <name>Mg(2+)</name>
        <dbReference type="ChEBI" id="CHEBI:18420"/>
    </ligand>
</feature>
<proteinExistence type="inferred from homology"/>
<evidence type="ECO:0000313" key="11">
    <source>
        <dbReference type="Proteomes" id="UP000534783"/>
    </source>
</evidence>
<evidence type="ECO:0000256" key="4">
    <source>
        <dbReference type="ARBA" id="ARBA00022741"/>
    </source>
</evidence>
<dbReference type="CDD" id="cd03109">
    <property type="entry name" value="DTBS"/>
    <property type="match status" value="1"/>
</dbReference>
<organism evidence="10 11">
    <name type="scientific">Candidatus Manganitrophus noduliformans</name>
    <dbReference type="NCBI Taxonomy" id="2606439"/>
    <lineage>
        <taxon>Bacteria</taxon>
        <taxon>Pseudomonadati</taxon>
        <taxon>Nitrospirota</taxon>
        <taxon>Nitrospiria</taxon>
        <taxon>Candidatus Troglogloeales</taxon>
        <taxon>Candidatus Manganitrophaceae</taxon>
        <taxon>Candidatus Manganitrophus</taxon>
    </lineage>
</organism>
<keyword evidence="7 9" id="KW-0460">Magnesium</keyword>
<dbReference type="InterPro" id="IPR004472">
    <property type="entry name" value="DTB_synth_BioD"/>
</dbReference>
<dbReference type="GO" id="GO:0005524">
    <property type="term" value="F:ATP binding"/>
    <property type="evidence" value="ECO:0007669"/>
    <property type="project" value="UniProtKB-UniRule"/>
</dbReference>
<dbReference type="PIRSF" id="PIRSF006755">
    <property type="entry name" value="DTB_synth"/>
    <property type="match status" value="1"/>
</dbReference>
<dbReference type="Gene3D" id="3.40.50.300">
    <property type="entry name" value="P-loop containing nucleotide triphosphate hydrolases"/>
    <property type="match status" value="1"/>
</dbReference>
<protein>
    <recommendedName>
        <fullName evidence="9">ATP-dependent dethiobiotin synthetase BioD</fullName>
        <ecNumber evidence="9">6.3.3.3</ecNumber>
    </recommendedName>
    <alternativeName>
        <fullName evidence="9">DTB synthetase</fullName>
        <shortName evidence="9">DTBS</shortName>
    </alternativeName>
    <alternativeName>
        <fullName evidence="9">Dethiobiotin synthase</fullName>
    </alternativeName>
</protein>
<feature type="binding site" evidence="9">
    <location>
        <begin position="13"/>
        <end position="18"/>
    </location>
    <ligand>
        <name>ATP</name>
        <dbReference type="ChEBI" id="CHEBI:30616"/>
    </ligand>
</feature>
<keyword evidence="2 9" id="KW-0436">Ligase</keyword>
<dbReference type="RefSeq" id="WP_168063129.1">
    <property type="nucleotide sequence ID" value="NZ_VTOW01000005.1"/>
</dbReference>
<dbReference type="UniPathway" id="UPA00078">
    <property type="reaction ID" value="UER00161"/>
</dbReference>
<evidence type="ECO:0000313" key="10">
    <source>
        <dbReference type="EMBL" id="NKE73192.1"/>
    </source>
</evidence>
<comment type="function">
    <text evidence="9">Catalyzes a mechanistically unusual reaction, the ATP-dependent insertion of CO2 between the N7 and N8 nitrogen atoms of 7,8-diaminopelargonic acid (DAPA, also called 7,8-diammoniononanoate) to form a ureido ring.</text>
</comment>
<comment type="catalytic activity">
    <reaction evidence="9">
        <text>(7R,8S)-7,8-diammoniononanoate + CO2 + ATP = (4R,5S)-dethiobiotin + ADP + phosphate + 3 H(+)</text>
        <dbReference type="Rhea" id="RHEA:15805"/>
        <dbReference type="ChEBI" id="CHEBI:15378"/>
        <dbReference type="ChEBI" id="CHEBI:16526"/>
        <dbReference type="ChEBI" id="CHEBI:30616"/>
        <dbReference type="ChEBI" id="CHEBI:43474"/>
        <dbReference type="ChEBI" id="CHEBI:149469"/>
        <dbReference type="ChEBI" id="CHEBI:149473"/>
        <dbReference type="ChEBI" id="CHEBI:456216"/>
        <dbReference type="EC" id="6.3.3.3"/>
    </reaction>
</comment>
<comment type="pathway">
    <text evidence="9">Cofactor biosynthesis; biotin biosynthesis; biotin from 7,8-diaminononanoate: step 1/2.</text>
</comment>
<keyword evidence="5 9" id="KW-0093">Biotin biosynthesis</keyword>
<dbReference type="Pfam" id="PF13500">
    <property type="entry name" value="AAA_26"/>
    <property type="match status" value="1"/>
</dbReference>
<feature type="active site" evidence="9">
    <location>
        <position position="38"/>
    </location>
</feature>
<feature type="binding site" evidence="9">
    <location>
        <position position="55"/>
    </location>
    <ligand>
        <name>ATP</name>
        <dbReference type="ChEBI" id="CHEBI:30616"/>
    </ligand>
</feature>
<dbReference type="NCBIfam" id="TIGR00347">
    <property type="entry name" value="bioD"/>
    <property type="match status" value="1"/>
</dbReference>
<keyword evidence="1 9" id="KW-0963">Cytoplasm</keyword>
<comment type="caution">
    <text evidence="10">The sequence shown here is derived from an EMBL/GenBank/DDBJ whole genome shotgun (WGS) entry which is preliminary data.</text>
</comment>
<sequence length="244" mass="26734">MGKGLFITGTDTGIGKTVVAAAIARALSSMGIDVGIMKPIETGCRKRNGRLTLSDAPYLKTAARANDPFKMITPYVYHAPLAPRAASLLEKKEIDLETILIAYDWLRRRHPFLIIEGVGGLMVPLTTHADVSDLIRLFDLPALLVARSGLGTLNHTLLTLHHGAGLGIRFLGVLFNRTVPSISLADKTNPAILAERTDVPLLGTLSYFKKSGNREKDIHRSEKLLMGNELMKSAILRWIDTDRM</sequence>
<reference evidence="10 11" key="1">
    <citation type="journal article" date="2020" name="Nature">
        <title>Bacterial chemolithoautotrophy via manganese oxidation.</title>
        <authorList>
            <person name="Yu H."/>
            <person name="Leadbetter J.R."/>
        </authorList>
    </citation>
    <scope>NUCLEOTIDE SEQUENCE [LARGE SCALE GENOMIC DNA]</scope>
    <source>
        <strain evidence="10 11">Mn-1</strain>
    </source>
</reference>
<evidence type="ECO:0000256" key="8">
    <source>
        <dbReference type="ARBA" id="ARBA00047386"/>
    </source>
</evidence>
<accession>A0A7X6DTX9</accession>
<dbReference type="HAMAP" id="MF_00336">
    <property type="entry name" value="BioD"/>
    <property type="match status" value="1"/>
</dbReference>
<evidence type="ECO:0000256" key="9">
    <source>
        <dbReference type="HAMAP-Rule" id="MF_00336"/>
    </source>
</evidence>
<evidence type="ECO:0000256" key="1">
    <source>
        <dbReference type="ARBA" id="ARBA00022490"/>
    </source>
</evidence>
<feature type="binding site" evidence="9">
    <location>
        <begin position="176"/>
        <end position="177"/>
    </location>
    <ligand>
        <name>ATP</name>
        <dbReference type="ChEBI" id="CHEBI:30616"/>
    </ligand>
</feature>
<feature type="binding site" evidence="9">
    <location>
        <position position="17"/>
    </location>
    <ligand>
        <name>Mg(2+)</name>
        <dbReference type="ChEBI" id="CHEBI:18420"/>
    </ligand>
</feature>
<comment type="similarity">
    <text evidence="9">Belongs to the dethiobiotin synthetase family.</text>
</comment>
<comment type="cofactor">
    <cofactor evidence="9">
        <name>Mg(2+)</name>
        <dbReference type="ChEBI" id="CHEBI:18420"/>
    </cofactor>
</comment>
<gene>
    <name evidence="9 10" type="primary">bioD</name>
    <name evidence="10" type="ORF">MNODULE_20765</name>
</gene>
<evidence type="ECO:0000256" key="3">
    <source>
        <dbReference type="ARBA" id="ARBA00022723"/>
    </source>
</evidence>
<dbReference type="EC" id="6.3.3.3" evidence="9"/>
<comment type="caution">
    <text evidence="9">Lacks conserved residue(s) required for the propagation of feature annotation.</text>
</comment>
<keyword evidence="6 9" id="KW-0067">ATP-binding</keyword>
<dbReference type="GO" id="GO:0042803">
    <property type="term" value="F:protein homodimerization activity"/>
    <property type="evidence" value="ECO:0007669"/>
    <property type="project" value="UniProtKB-ARBA"/>
</dbReference>
<dbReference type="PANTHER" id="PTHR43210:SF2">
    <property type="entry name" value="ATP-DEPENDENT DETHIOBIOTIN SYNTHETASE BIOD 2"/>
    <property type="match status" value="1"/>
</dbReference>
<evidence type="ECO:0000256" key="7">
    <source>
        <dbReference type="ARBA" id="ARBA00022842"/>
    </source>
</evidence>
<evidence type="ECO:0000256" key="2">
    <source>
        <dbReference type="ARBA" id="ARBA00022598"/>
    </source>
</evidence>
<dbReference type="SUPFAM" id="SSF52540">
    <property type="entry name" value="P-loop containing nucleoside triphosphate hydrolases"/>
    <property type="match status" value="1"/>
</dbReference>
<dbReference type="GO" id="GO:0009102">
    <property type="term" value="P:biotin biosynthetic process"/>
    <property type="evidence" value="ECO:0007669"/>
    <property type="project" value="UniProtKB-UniRule"/>
</dbReference>
<comment type="subunit">
    <text evidence="9">Homodimer.</text>
</comment>
<dbReference type="GO" id="GO:0004141">
    <property type="term" value="F:dethiobiotin synthase activity"/>
    <property type="evidence" value="ECO:0007669"/>
    <property type="project" value="UniProtKB-UniRule"/>
</dbReference>
<evidence type="ECO:0000256" key="5">
    <source>
        <dbReference type="ARBA" id="ARBA00022756"/>
    </source>
</evidence>
<dbReference type="GO" id="GO:0005829">
    <property type="term" value="C:cytosol"/>
    <property type="evidence" value="ECO:0007669"/>
    <property type="project" value="TreeGrafter"/>
</dbReference>
<dbReference type="FunFam" id="3.40.50.300:FF:000292">
    <property type="entry name" value="ATP-dependent dethiobiotin synthetase BioD"/>
    <property type="match status" value="1"/>
</dbReference>
<comment type="catalytic activity">
    <reaction evidence="8">
        <text>(7R,8S)-8-amino-7-(carboxyamino)nonanoate + ATP = (4R,5S)-dethiobiotin + ADP + phosphate + H(+)</text>
        <dbReference type="Rhea" id="RHEA:63684"/>
        <dbReference type="ChEBI" id="CHEBI:15378"/>
        <dbReference type="ChEBI" id="CHEBI:30616"/>
        <dbReference type="ChEBI" id="CHEBI:43474"/>
        <dbReference type="ChEBI" id="CHEBI:149470"/>
        <dbReference type="ChEBI" id="CHEBI:149473"/>
        <dbReference type="ChEBI" id="CHEBI:456216"/>
    </reaction>
</comment>
<dbReference type="PANTHER" id="PTHR43210">
    <property type="entry name" value="DETHIOBIOTIN SYNTHETASE"/>
    <property type="match status" value="1"/>
</dbReference>
<keyword evidence="11" id="KW-1185">Reference proteome</keyword>
<keyword evidence="3 9" id="KW-0479">Metal-binding</keyword>
<name>A0A7X6DTX9_9BACT</name>
<dbReference type="AlphaFoldDB" id="A0A7X6DTX9"/>
<feature type="binding site" evidence="9">
    <location>
        <position position="55"/>
    </location>
    <ligand>
        <name>Mg(2+)</name>
        <dbReference type="ChEBI" id="CHEBI:18420"/>
    </ligand>
</feature>
<evidence type="ECO:0000256" key="6">
    <source>
        <dbReference type="ARBA" id="ARBA00022840"/>
    </source>
</evidence>
<dbReference type="InterPro" id="IPR027417">
    <property type="entry name" value="P-loop_NTPase"/>
</dbReference>
<dbReference type="GO" id="GO:0000287">
    <property type="term" value="F:magnesium ion binding"/>
    <property type="evidence" value="ECO:0007669"/>
    <property type="project" value="UniProtKB-UniRule"/>
</dbReference>
<feature type="binding site" evidence="9">
    <location>
        <begin position="116"/>
        <end position="119"/>
    </location>
    <ligand>
        <name>ATP</name>
        <dbReference type="ChEBI" id="CHEBI:30616"/>
    </ligand>
</feature>
<dbReference type="Proteomes" id="UP000534783">
    <property type="component" value="Unassembled WGS sequence"/>
</dbReference>